<keyword evidence="1" id="KW-1133">Transmembrane helix</keyword>
<evidence type="ECO:0008006" key="6">
    <source>
        <dbReference type="Google" id="ProtNLM"/>
    </source>
</evidence>
<sequence length="376" mass="42578">MKTLILNIDRDNDYGMKAGITGPIIGYNNCYRAATALITKDPEDSDSNALFGALKHYQELKDKGENVEIALITGDSDVGEKSDEILSLQLDEVLNMEHYDDLILISDGAEDDYITPIIASRIKIRYVKHIIVRHNENIESTYYYIVKAFKDKKVSRKFTVPVGLLLLSYGIALLIFTVYSMIISRSYVIIPSSGAIMLVTIVIGSYFILKDADIRPKIVTVLSALKEYSEETKISMLSYVVSFFIIIIGIAYTYEQTLKTVPLLNKILVFLAIISWWVYGSYLSRSLFEAFDISFISKAGRLSKIWYGVSFSIALELITYGMINYIRYVVGFIKFSSFMIYFVYLIAGIIMALVTAVIHKYRSTIKSKQKSLFGVK</sequence>
<accession>A0A0P9D4J9</accession>
<protein>
    <recommendedName>
        <fullName evidence="6">DUF373 family protein</fullName>
    </recommendedName>
</protein>
<feature type="transmembrane region" description="Helical" evidence="1">
    <location>
        <begin position="236"/>
        <end position="254"/>
    </location>
</feature>
<organism evidence="2 5">
    <name type="scientific">Acidiplasma aeolicum</name>
    <dbReference type="NCBI Taxonomy" id="507754"/>
    <lineage>
        <taxon>Archaea</taxon>
        <taxon>Methanobacteriati</taxon>
        <taxon>Thermoplasmatota</taxon>
        <taxon>Thermoplasmata</taxon>
        <taxon>Thermoplasmatales</taxon>
        <taxon>Ferroplasmaceae</taxon>
        <taxon>Acidiplasma</taxon>
    </lineage>
</organism>
<dbReference type="Proteomes" id="UP000050515">
    <property type="component" value="Unassembled WGS sequence"/>
</dbReference>
<dbReference type="Proteomes" id="UP000050320">
    <property type="component" value="Unassembled WGS sequence"/>
</dbReference>
<dbReference type="Pfam" id="PF04123">
    <property type="entry name" value="DUF373"/>
    <property type="match status" value="1"/>
</dbReference>
<feature type="transmembrane region" description="Helical" evidence="1">
    <location>
        <begin position="266"/>
        <end position="284"/>
    </location>
</feature>
<dbReference type="GeneID" id="84221835"/>
<feature type="transmembrane region" description="Helical" evidence="1">
    <location>
        <begin position="188"/>
        <end position="209"/>
    </location>
</feature>
<dbReference type="RefSeq" id="WP_048101881.1">
    <property type="nucleotide sequence ID" value="NZ_JBBYJF010000009.1"/>
</dbReference>
<reference evidence="3 4" key="2">
    <citation type="submission" date="2015-09" db="EMBL/GenBank/DDBJ databases">
        <title>Heavy metals and arsenic resistance mechanisms in polyextremophilic archaea of the family Ferroplasmaceae.</title>
        <authorList>
            <person name="Bulaev A.G."/>
            <person name="Kanygina A.V."/>
        </authorList>
    </citation>
    <scope>NUCLEOTIDE SEQUENCE [LARGE SCALE GENOMIC DNA]</scope>
    <source>
        <strain evidence="3 4">VT</strain>
    </source>
</reference>
<keyword evidence="1" id="KW-0812">Transmembrane</keyword>
<dbReference type="EMBL" id="LJCQ01000016">
    <property type="protein sequence ID" value="KPV47667.1"/>
    <property type="molecule type" value="Genomic_DNA"/>
</dbReference>
<comment type="caution">
    <text evidence="2">The sequence shown here is derived from an EMBL/GenBank/DDBJ whole genome shotgun (WGS) entry which is preliminary data.</text>
</comment>
<evidence type="ECO:0000313" key="4">
    <source>
        <dbReference type="Proteomes" id="UP000050320"/>
    </source>
</evidence>
<feature type="transmembrane region" description="Helical" evidence="1">
    <location>
        <begin position="158"/>
        <end position="182"/>
    </location>
</feature>
<keyword evidence="4" id="KW-1185">Reference proteome</keyword>
<reference evidence="2 5" key="1">
    <citation type="submission" date="2015-09" db="EMBL/GenBank/DDBJ databases">
        <title>Draft genome sequence of Acidiplasma aeolicum DSM 18409.</title>
        <authorList>
            <person name="Hemp J."/>
        </authorList>
    </citation>
    <scope>NUCLEOTIDE SEQUENCE [LARGE SCALE GENOMIC DNA]</scope>
    <source>
        <strain evidence="2 5">V</strain>
    </source>
</reference>
<feature type="transmembrane region" description="Helical" evidence="1">
    <location>
        <begin position="305"/>
        <end position="326"/>
    </location>
</feature>
<dbReference type="PANTHER" id="PTHR38815">
    <property type="entry name" value="HYPOTHETICAL MEMBRANE PROTEIN, CONSERVED, DUF373 FAMILY"/>
    <property type="match status" value="1"/>
</dbReference>
<gene>
    <name evidence="3" type="ORF">AOG54_02075</name>
    <name evidence="2" type="ORF">SE19_00085</name>
</gene>
<name>A0A0P9D4J9_9ARCH</name>
<dbReference type="AlphaFoldDB" id="A0A0P9D4J9"/>
<proteinExistence type="predicted"/>
<evidence type="ECO:0000313" key="2">
    <source>
        <dbReference type="EMBL" id="KPV47667.1"/>
    </source>
</evidence>
<dbReference type="PANTHER" id="PTHR38815:SF1">
    <property type="entry name" value="DUF373 FAMILY PROTEIN"/>
    <property type="match status" value="1"/>
</dbReference>
<evidence type="ECO:0000313" key="5">
    <source>
        <dbReference type="Proteomes" id="UP000050515"/>
    </source>
</evidence>
<dbReference type="EMBL" id="LKBG01000012">
    <property type="protein sequence ID" value="KQB36524.1"/>
    <property type="molecule type" value="Genomic_DNA"/>
</dbReference>
<evidence type="ECO:0000313" key="3">
    <source>
        <dbReference type="EMBL" id="KQB36524.1"/>
    </source>
</evidence>
<keyword evidence="1" id="KW-0472">Membrane</keyword>
<evidence type="ECO:0000256" key="1">
    <source>
        <dbReference type="SAM" id="Phobius"/>
    </source>
</evidence>
<dbReference type="InterPro" id="IPR007254">
    <property type="entry name" value="DUF373"/>
</dbReference>
<dbReference type="OrthoDB" id="31282at2157"/>
<dbReference type="PATRIC" id="fig|507754.4.peg.698"/>
<feature type="transmembrane region" description="Helical" evidence="1">
    <location>
        <begin position="338"/>
        <end position="358"/>
    </location>
</feature>